<feature type="coiled-coil region" evidence="4">
    <location>
        <begin position="62"/>
        <end position="103"/>
    </location>
</feature>
<dbReference type="GeneTree" id="ENSGT00390000017974"/>
<sequence>MAQFKAAESKLEQFRSYLEQADVLESLTNVLVALYEEPEKPTNALEFVKEHLGIPKPEPVDVESLRAEVAELRQRYEKLLEENRDLKEKLSQIESAQEEEQHLAE</sequence>
<dbReference type="CDD" id="cd21937">
    <property type="entry name" value="ZIP_MycBP-like"/>
    <property type="match status" value="1"/>
</dbReference>
<dbReference type="InterPro" id="IPR026060">
    <property type="entry name" value="AMY1"/>
</dbReference>
<evidence type="ECO:0000256" key="2">
    <source>
        <dbReference type="ARBA" id="ARBA00009389"/>
    </source>
</evidence>
<keyword evidence="6" id="KW-1185">Reference proteome</keyword>
<evidence type="ECO:0000313" key="6">
    <source>
        <dbReference type="Proteomes" id="UP000694620"/>
    </source>
</evidence>
<reference evidence="5" key="3">
    <citation type="submission" date="2025-09" db="UniProtKB">
        <authorList>
            <consortium name="Ensembl"/>
        </authorList>
    </citation>
    <scope>IDENTIFICATION</scope>
</reference>
<evidence type="ECO:0000256" key="3">
    <source>
        <dbReference type="ARBA" id="ARBA00023242"/>
    </source>
</evidence>
<protein>
    <recommendedName>
        <fullName evidence="7">c-Myc-binding protein</fullName>
    </recommendedName>
</protein>
<dbReference type="PRINTS" id="PR02028">
    <property type="entry name" value="CMYCBINDINGP"/>
</dbReference>
<organism evidence="5 6">
    <name type="scientific">Erpetoichthys calabaricus</name>
    <name type="common">Rope fish</name>
    <name type="synonym">Calamoichthys calabaricus</name>
    <dbReference type="NCBI Taxonomy" id="27687"/>
    <lineage>
        <taxon>Eukaryota</taxon>
        <taxon>Metazoa</taxon>
        <taxon>Chordata</taxon>
        <taxon>Craniata</taxon>
        <taxon>Vertebrata</taxon>
        <taxon>Euteleostomi</taxon>
        <taxon>Actinopterygii</taxon>
        <taxon>Polypteriformes</taxon>
        <taxon>Polypteridae</taxon>
        <taxon>Erpetoichthys</taxon>
    </lineage>
</organism>
<accession>A0A8C4TB78</accession>
<dbReference type="Proteomes" id="UP000694620">
    <property type="component" value="Chromosome 15"/>
</dbReference>
<gene>
    <name evidence="5" type="primary">LOC114666064</name>
</gene>
<keyword evidence="3" id="KW-0539">Nucleus</keyword>
<dbReference type="GO" id="GO:0003713">
    <property type="term" value="F:transcription coactivator activity"/>
    <property type="evidence" value="ECO:0007669"/>
    <property type="project" value="InterPro"/>
</dbReference>
<dbReference type="GO" id="GO:0005634">
    <property type="term" value="C:nucleus"/>
    <property type="evidence" value="ECO:0007669"/>
    <property type="project" value="UniProtKB-SubCell"/>
</dbReference>
<dbReference type="AlphaFoldDB" id="A0A8C4TB78"/>
<comment type="subcellular location">
    <subcellularLocation>
        <location evidence="1">Nucleus</location>
    </subcellularLocation>
</comment>
<dbReference type="PANTHER" id="PTHR13168">
    <property type="entry name" value="ASSOCIATE OF C-MYC AMY-1"/>
    <property type="match status" value="1"/>
</dbReference>
<evidence type="ECO:0000256" key="4">
    <source>
        <dbReference type="SAM" id="Coils"/>
    </source>
</evidence>
<dbReference type="Ensembl" id="ENSECRT00000030507.1">
    <property type="protein sequence ID" value="ENSECRP00000029872.1"/>
    <property type="gene ID" value="ENSECRG00000020286.1"/>
</dbReference>
<name>A0A8C4TB78_ERPCA</name>
<reference evidence="5" key="1">
    <citation type="submission" date="2021-06" db="EMBL/GenBank/DDBJ databases">
        <authorList>
            <consortium name="Wellcome Sanger Institute Data Sharing"/>
        </authorList>
    </citation>
    <scope>NUCLEOTIDE SEQUENCE [LARGE SCALE GENOMIC DNA]</scope>
</reference>
<evidence type="ECO:0008006" key="7">
    <source>
        <dbReference type="Google" id="ProtNLM"/>
    </source>
</evidence>
<evidence type="ECO:0000256" key="1">
    <source>
        <dbReference type="ARBA" id="ARBA00004123"/>
    </source>
</evidence>
<reference evidence="5" key="2">
    <citation type="submission" date="2025-08" db="UniProtKB">
        <authorList>
            <consortium name="Ensembl"/>
        </authorList>
    </citation>
    <scope>IDENTIFICATION</scope>
</reference>
<comment type="similarity">
    <text evidence="2">Belongs to the AMY1 family.</text>
</comment>
<dbReference type="PANTHER" id="PTHR13168:SF0">
    <property type="entry name" value="C-MYC-BINDING PROTEIN"/>
    <property type="match status" value="1"/>
</dbReference>
<evidence type="ECO:0000313" key="5">
    <source>
        <dbReference type="Ensembl" id="ENSECRP00000029872.1"/>
    </source>
</evidence>
<proteinExistence type="inferred from homology"/>
<keyword evidence="4" id="KW-0175">Coiled coil</keyword>
<dbReference type="Gene3D" id="6.10.250.1060">
    <property type="match status" value="1"/>
</dbReference>